<sequence>MSFKEKIAQYYTKSYFKKYGDRLTQVQGTVVSVKITEKTILWIFHKLNVTLLVRPERSKNVVKCSYMKNRWFKKPEFITISQGNLVLVQGLKGKKGKENREQIELINIRNITTKKDLVPMDGKPQRTQRVQRIK</sequence>
<keyword evidence="2" id="KW-1185">Reference proteome</keyword>
<accession>A0A0E3M8U0</accession>
<protein>
    <submittedName>
        <fullName evidence="1">Uncharacterized protein</fullName>
    </submittedName>
</protein>
<reference evidence="1 2" key="1">
    <citation type="journal article" date="2015" name="J. Biotechnol.">
        <title>Complete genome sequence of a malodorant-producing acetogen, Clostridium scatologenes ATCC 25775(T).</title>
        <authorList>
            <person name="Zhu Z."/>
            <person name="Guo T."/>
            <person name="Zheng H."/>
            <person name="Song T."/>
            <person name="Ouyang P."/>
            <person name="Xie J."/>
        </authorList>
    </citation>
    <scope>NUCLEOTIDE SEQUENCE [LARGE SCALE GENOMIC DNA]</scope>
    <source>
        <strain evidence="1 2">ATCC 25775</strain>
    </source>
</reference>
<proteinExistence type="predicted"/>
<dbReference type="AlphaFoldDB" id="A0A0E3M8U0"/>
<dbReference type="HOGENOM" id="CLU_1882103_0_0_9"/>
<dbReference type="KEGG" id="csq:CSCA_3125"/>
<dbReference type="Proteomes" id="UP000033115">
    <property type="component" value="Chromosome"/>
</dbReference>
<evidence type="ECO:0000313" key="1">
    <source>
        <dbReference type="EMBL" id="AKA70250.1"/>
    </source>
</evidence>
<gene>
    <name evidence="1" type="ORF">CSCA_3125</name>
</gene>
<name>A0A0E3M8U0_CLOSL</name>
<dbReference type="RefSeq" id="WP_029162643.1">
    <property type="nucleotide sequence ID" value="NZ_CP009933.1"/>
</dbReference>
<dbReference type="EMBL" id="CP009933">
    <property type="protein sequence ID" value="AKA70250.1"/>
    <property type="molecule type" value="Genomic_DNA"/>
</dbReference>
<organism evidence="1 2">
    <name type="scientific">Clostridium scatologenes</name>
    <dbReference type="NCBI Taxonomy" id="1548"/>
    <lineage>
        <taxon>Bacteria</taxon>
        <taxon>Bacillati</taxon>
        <taxon>Bacillota</taxon>
        <taxon>Clostridia</taxon>
        <taxon>Eubacteriales</taxon>
        <taxon>Clostridiaceae</taxon>
        <taxon>Clostridium</taxon>
    </lineage>
</organism>
<evidence type="ECO:0000313" key="2">
    <source>
        <dbReference type="Proteomes" id="UP000033115"/>
    </source>
</evidence>